<feature type="region of interest" description="Disordered" evidence="1">
    <location>
        <begin position="1"/>
        <end position="24"/>
    </location>
</feature>
<dbReference type="InterPro" id="IPR014144">
    <property type="entry name" value="LigD_PE_domain"/>
</dbReference>
<comment type="caution">
    <text evidence="3">The sequence shown here is derived from an EMBL/GenBank/DDBJ whole genome shotgun (WGS) entry which is preliminary data.</text>
</comment>
<evidence type="ECO:0000313" key="4">
    <source>
        <dbReference type="Proteomes" id="UP000598174"/>
    </source>
</evidence>
<dbReference type="Proteomes" id="UP000598174">
    <property type="component" value="Unassembled WGS sequence"/>
</dbReference>
<feature type="domain" description="DNA ligase D 3'-phosphoesterase" evidence="2">
    <location>
        <begin position="27"/>
        <end position="134"/>
    </location>
</feature>
<protein>
    <recommendedName>
        <fullName evidence="2">DNA ligase D 3'-phosphoesterase domain-containing protein</fullName>
    </recommendedName>
</protein>
<gene>
    <name evidence="3" type="ORF">Afe05nite_23300</name>
</gene>
<dbReference type="NCBIfam" id="TIGR02777">
    <property type="entry name" value="LigD_PE_dom"/>
    <property type="match status" value="1"/>
</dbReference>
<evidence type="ECO:0000259" key="2">
    <source>
        <dbReference type="Pfam" id="PF13298"/>
    </source>
</evidence>
<dbReference type="EMBL" id="BOMM01000016">
    <property type="protein sequence ID" value="GIE10490.1"/>
    <property type="molecule type" value="Genomic_DNA"/>
</dbReference>
<organism evidence="3 4">
    <name type="scientific">Paractinoplanes ferrugineus</name>
    <dbReference type="NCBI Taxonomy" id="113564"/>
    <lineage>
        <taxon>Bacteria</taxon>
        <taxon>Bacillati</taxon>
        <taxon>Actinomycetota</taxon>
        <taxon>Actinomycetes</taxon>
        <taxon>Micromonosporales</taxon>
        <taxon>Micromonosporaceae</taxon>
        <taxon>Paractinoplanes</taxon>
    </lineage>
</organism>
<sequence length="188" mass="20573">MASGEQPASGRPGRDPTRTRESAFVVQRHRARRLHYDFRLELGGVLVSWAVPKGPTLDAKARRGAYHVDDHDLGYAGFEGVLPAGRYGAGDVIVWDNGTWKPRAGDDPVASLAAGELHFDVYGVKLRGRFVLKRTRGDDWLLLHKNDEFAVPGWNAEDHPRSVTSGRTNDDVRAGRFPPVADLGPGGP</sequence>
<evidence type="ECO:0000313" key="3">
    <source>
        <dbReference type="EMBL" id="GIE10490.1"/>
    </source>
</evidence>
<keyword evidence="4" id="KW-1185">Reference proteome</keyword>
<reference evidence="3" key="1">
    <citation type="submission" date="2021-01" db="EMBL/GenBank/DDBJ databases">
        <title>Whole genome shotgun sequence of Actinoplanes ferrugineus NBRC 15555.</title>
        <authorList>
            <person name="Komaki H."/>
            <person name="Tamura T."/>
        </authorList>
    </citation>
    <scope>NUCLEOTIDE SEQUENCE</scope>
    <source>
        <strain evidence="3">NBRC 15555</strain>
    </source>
</reference>
<dbReference type="PANTHER" id="PTHR39465">
    <property type="entry name" value="DNA LIGASE D, 3'-PHOSPHOESTERASE DOMAIN"/>
    <property type="match status" value="1"/>
</dbReference>
<dbReference type="RefSeq" id="WP_203817040.1">
    <property type="nucleotide sequence ID" value="NZ_BAAABP010000071.1"/>
</dbReference>
<dbReference type="PANTHER" id="PTHR39465:SF1">
    <property type="entry name" value="DNA LIGASE D 3'-PHOSPHOESTERASE DOMAIN-CONTAINING PROTEIN"/>
    <property type="match status" value="1"/>
</dbReference>
<name>A0A919IXY1_9ACTN</name>
<proteinExistence type="predicted"/>
<accession>A0A919IXY1</accession>
<feature type="compositionally biased region" description="Basic and acidic residues" evidence="1">
    <location>
        <begin position="12"/>
        <end position="21"/>
    </location>
</feature>
<dbReference type="AlphaFoldDB" id="A0A919IXY1"/>
<feature type="region of interest" description="Disordered" evidence="1">
    <location>
        <begin position="153"/>
        <end position="188"/>
    </location>
</feature>
<evidence type="ECO:0000256" key="1">
    <source>
        <dbReference type="SAM" id="MobiDB-lite"/>
    </source>
</evidence>
<dbReference type="Pfam" id="PF13298">
    <property type="entry name" value="LigD_N"/>
    <property type="match status" value="1"/>
</dbReference>